<reference evidence="2 3" key="1">
    <citation type="submission" date="2016-11" db="EMBL/GenBank/DDBJ databases">
        <authorList>
            <person name="Jaros S."/>
            <person name="Januszkiewicz K."/>
            <person name="Wedrychowicz H."/>
        </authorList>
    </citation>
    <scope>NUCLEOTIDE SEQUENCE [LARGE SCALE GENOMIC DNA]</scope>
    <source>
        <strain evidence="2 3">DSM 25661</strain>
    </source>
</reference>
<sequence>MKIIIIIALSLISNLATSQNLKLHEYKVNEDFSYILGNIWWDNLYSKELSGSLVVVLKQSDPHNTPEGLFEGYGGSISNLIISVKNTGEFAYSKLYFIKGLISPSVLKVEETSDLKKIKIKIRYKNRHFKKQIQTFLIPSIH</sequence>
<dbReference type="EMBL" id="FQTW01000003">
    <property type="protein sequence ID" value="SHE63406.1"/>
    <property type="molecule type" value="Genomic_DNA"/>
</dbReference>
<accession>A0A1M4V349</accession>
<feature type="chain" id="PRO_5011979391" evidence="1">
    <location>
        <begin position="19"/>
        <end position="142"/>
    </location>
</feature>
<dbReference type="OrthoDB" id="827305at2"/>
<keyword evidence="3" id="KW-1185">Reference proteome</keyword>
<evidence type="ECO:0000313" key="3">
    <source>
        <dbReference type="Proteomes" id="UP000184462"/>
    </source>
</evidence>
<name>A0A1M4V349_9FLAO</name>
<keyword evidence="1" id="KW-0732">Signal</keyword>
<dbReference type="RefSeq" id="WP_073192665.1">
    <property type="nucleotide sequence ID" value="NZ_FQTW01000003.1"/>
</dbReference>
<evidence type="ECO:0000313" key="2">
    <source>
        <dbReference type="EMBL" id="SHE63406.1"/>
    </source>
</evidence>
<dbReference type="Proteomes" id="UP000184462">
    <property type="component" value="Unassembled WGS sequence"/>
</dbReference>
<dbReference type="AlphaFoldDB" id="A0A1M4V349"/>
<dbReference type="STRING" id="1155689.SAMN05444278_103223"/>
<feature type="signal peptide" evidence="1">
    <location>
        <begin position="1"/>
        <end position="18"/>
    </location>
</feature>
<gene>
    <name evidence="2" type="ORF">SAMN05444278_103223</name>
</gene>
<evidence type="ECO:0000256" key="1">
    <source>
        <dbReference type="SAM" id="SignalP"/>
    </source>
</evidence>
<organism evidence="2 3">
    <name type="scientific">Psychroflexus salarius</name>
    <dbReference type="NCBI Taxonomy" id="1155689"/>
    <lineage>
        <taxon>Bacteria</taxon>
        <taxon>Pseudomonadati</taxon>
        <taxon>Bacteroidota</taxon>
        <taxon>Flavobacteriia</taxon>
        <taxon>Flavobacteriales</taxon>
        <taxon>Flavobacteriaceae</taxon>
        <taxon>Psychroflexus</taxon>
    </lineage>
</organism>
<proteinExistence type="predicted"/>
<protein>
    <submittedName>
        <fullName evidence="2">Uncharacterized protein</fullName>
    </submittedName>
</protein>